<keyword evidence="14" id="KW-0282">Flagellum</keyword>
<dbReference type="EMBL" id="CADCUP010000022">
    <property type="protein sequence ID" value="CAA9373524.1"/>
    <property type="molecule type" value="Genomic_DNA"/>
</dbReference>
<feature type="domain" description="Flagellar M-ring C-terminal" evidence="13">
    <location>
        <begin position="252"/>
        <end position="406"/>
    </location>
</feature>
<dbReference type="PIRSF" id="PIRSF004862">
    <property type="entry name" value="FliF"/>
    <property type="match status" value="1"/>
</dbReference>
<keyword evidence="8 9" id="KW-0975">Bacterial flagellum</keyword>
<evidence type="ECO:0000256" key="10">
    <source>
        <dbReference type="SAM" id="MobiDB-lite"/>
    </source>
</evidence>
<name>A0A6J4N574_9ACTN</name>
<keyword evidence="14" id="KW-0969">Cilium</keyword>
<reference evidence="14" key="1">
    <citation type="submission" date="2020-02" db="EMBL/GenBank/DDBJ databases">
        <authorList>
            <person name="Meier V. D."/>
        </authorList>
    </citation>
    <scope>NUCLEOTIDE SEQUENCE</scope>
    <source>
        <strain evidence="14">AVDCRST_MAG06</strain>
    </source>
</reference>
<dbReference type="Pfam" id="PF01514">
    <property type="entry name" value="YscJ_FliF"/>
    <property type="match status" value="1"/>
</dbReference>
<evidence type="ECO:0000256" key="5">
    <source>
        <dbReference type="ARBA" id="ARBA00022692"/>
    </source>
</evidence>
<keyword evidence="7 11" id="KW-0472">Membrane</keyword>
<comment type="subcellular location">
    <subcellularLocation>
        <location evidence="1 9">Bacterial flagellum basal body</location>
    </subcellularLocation>
    <subcellularLocation>
        <location evidence="2">Cell membrane</location>
        <topology evidence="2">Multi-pass membrane protein</topology>
    </subcellularLocation>
</comment>
<dbReference type="GO" id="GO:0071973">
    <property type="term" value="P:bacterial-type flagellum-dependent cell motility"/>
    <property type="evidence" value="ECO:0007669"/>
    <property type="project" value="InterPro"/>
</dbReference>
<gene>
    <name evidence="14" type="ORF">AVDCRST_MAG06-273</name>
</gene>
<keyword evidence="14" id="KW-0966">Cell projection</keyword>
<keyword evidence="4" id="KW-1003">Cell membrane</keyword>
<sequence>MRTTLTRNLSRYQQTFNDFAPGQKVVAIVGTLGLLLAGFLVFRWAATPDYSPLFSNMSSKDASAVIEKLEADGIPYEIGGGGGTVMVPQDQVYSTRIALSGEGLPTSSDGGYSLLDSQSISASQFQEQTAFKRAMEGELSRTIGAIDGIDTAVVHLAMPEKEVFADEQDPTTASVLVGTRAGSTLQPNQVQAIVHLVASSIDGLDPAKVTVADSTGQVLSTDDGAGGAGANSRSQEVADYQDQMTGKIQAMLDRVVGPGNSTVTVSAELDFDKSVQESKTYSTAKGIKPLSESTQTEEYTGPAGGNAETGVVGPDGQMDTGVDGAGTGANGDYKKESKTSDNAVNTVVERREAAPGTPTMKTVSVVLDSAAARDLNNEDVADLVATAAGINEERSNGAVEVQSMPFDRSAEEAAAKELAAAAAAEEKANLNQAIRNGALGGVVALMLALAWFKGRKRAKARAQATSYVVEQLRNESAARAAVPVEPPAAVLALESTEQMRAEETRAELAALVERQPEEVAALLRGWLVQS</sequence>
<dbReference type="GO" id="GO:0003774">
    <property type="term" value="F:cytoskeletal motor activity"/>
    <property type="evidence" value="ECO:0007669"/>
    <property type="project" value="InterPro"/>
</dbReference>
<feature type="domain" description="Flagellar M-ring N-terminal" evidence="12">
    <location>
        <begin position="46"/>
        <end position="220"/>
    </location>
</feature>
<accession>A0A6J4N574</accession>
<dbReference type="AlphaFoldDB" id="A0A6J4N574"/>
<evidence type="ECO:0000256" key="8">
    <source>
        <dbReference type="ARBA" id="ARBA00023143"/>
    </source>
</evidence>
<dbReference type="PANTHER" id="PTHR30046">
    <property type="entry name" value="FLAGELLAR M-RING PROTEIN"/>
    <property type="match status" value="1"/>
</dbReference>
<evidence type="ECO:0000256" key="3">
    <source>
        <dbReference type="ARBA" id="ARBA00007971"/>
    </source>
</evidence>
<dbReference type="GO" id="GO:0009431">
    <property type="term" value="C:bacterial-type flagellum basal body, MS ring"/>
    <property type="evidence" value="ECO:0007669"/>
    <property type="project" value="InterPro"/>
</dbReference>
<protein>
    <recommendedName>
        <fullName evidence="9">Flagellar M-ring protein</fullName>
    </recommendedName>
</protein>
<dbReference type="PANTHER" id="PTHR30046:SF0">
    <property type="entry name" value="FLAGELLAR M-RING PROTEIN"/>
    <property type="match status" value="1"/>
</dbReference>
<keyword evidence="6 11" id="KW-1133">Transmembrane helix</keyword>
<dbReference type="RefSeq" id="WP_295656340.1">
    <property type="nucleotide sequence ID" value="NZ_CADCUP010000022.1"/>
</dbReference>
<feature type="region of interest" description="Disordered" evidence="10">
    <location>
        <begin position="283"/>
        <end position="311"/>
    </location>
</feature>
<evidence type="ECO:0000256" key="7">
    <source>
        <dbReference type="ARBA" id="ARBA00023136"/>
    </source>
</evidence>
<proteinExistence type="inferred from homology"/>
<dbReference type="NCBIfam" id="TIGR00206">
    <property type="entry name" value="fliF"/>
    <property type="match status" value="1"/>
</dbReference>
<evidence type="ECO:0000256" key="6">
    <source>
        <dbReference type="ARBA" id="ARBA00022989"/>
    </source>
</evidence>
<evidence type="ECO:0000256" key="2">
    <source>
        <dbReference type="ARBA" id="ARBA00004651"/>
    </source>
</evidence>
<dbReference type="InterPro" id="IPR043427">
    <property type="entry name" value="YscJ/FliF"/>
</dbReference>
<dbReference type="Gene3D" id="3.30.300.30">
    <property type="match status" value="1"/>
</dbReference>
<comment type="function">
    <text evidence="9">The M ring may be actively involved in energy transduction.</text>
</comment>
<evidence type="ECO:0000256" key="9">
    <source>
        <dbReference type="PIRNR" id="PIRNR004862"/>
    </source>
</evidence>
<feature type="transmembrane region" description="Helical" evidence="11">
    <location>
        <begin position="25"/>
        <end position="46"/>
    </location>
</feature>
<dbReference type="Pfam" id="PF08345">
    <property type="entry name" value="YscJ_FliF_C"/>
    <property type="match status" value="1"/>
</dbReference>
<dbReference type="InterPro" id="IPR045851">
    <property type="entry name" value="AMP-bd_C_sf"/>
</dbReference>
<dbReference type="InterPro" id="IPR000067">
    <property type="entry name" value="FlgMring_FliF"/>
</dbReference>
<evidence type="ECO:0000256" key="4">
    <source>
        <dbReference type="ARBA" id="ARBA00022475"/>
    </source>
</evidence>
<dbReference type="PRINTS" id="PR01009">
    <property type="entry name" value="FLGMRINGFLIF"/>
</dbReference>
<evidence type="ECO:0000259" key="12">
    <source>
        <dbReference type="Pfam" id="PF01514"/>
    </source>
</evidence>
<comment type="similarity">
    <text evidence="3 9">Belongs to the FliF family.</text>
</comment>
<evidence type="ECO:0000313" key="14">
    <source>
        <dbReference type="EMBL" id="CAA9373524.1"/>
    </source>
</evidence>
<dbReference type="InterPro" id="IPR006182">
    <property type="entry name" value="FliF_N_dom"/>
</dbReference>
<organism evidence="14">
    <name type="scientific">uncultured Nocardioides sp</name>
    <dbReference type="NCBI Taxonomy" id="198441"/>
    <lineage>
        <taxon>Bacteria</taxon>
        <taxon>Bacillati</taxon>
        <taxon>Actinomycetota</taxon>
        <taxon>Actinomycetes</taxon>
        <taxon>Propionibacteriales</taxon>
        <taxon>Nocardioidaceae</taxon>
        <taxon>Nocardioides</taxon>
        <taxon>environmental samples</taxon>
    </lineage>
</organism>
<evidence type="ECO:0000256" key="11">
    <source>
        <dbReference type="SAM" id="Phobius"/>
    </source>
</evidence>
<keyword evidence="5 11" id="KW-0812">Transmembrane</keyword>
<evidence type="ECO:0000259" key="13">
    <source>
        <dbReference type="Pfam" id="PF08345"/>
    </source>
</evidence>
<dbReference type="GO" id="GO:0005886">
    <property type="term" value="C:plasma membrane"/>
    <property type="evidence" value="ECO:0007669"/>
    <property type="project" value="UniProtKB-SubCell"/>
</dbReference>
<evidence type="ECO:0000256" key="1">
    <source>
        <dbReference type="ARBA" id="ARBA00004117"/>
    </source>
</evidence>
<dbReference type="InterPro" id="IPR013556">
    <property type="entry name" value="Flag_M-ring_C"/>
</dbReference>